<keyword evidence="3" id="KW-1185">Reference proteome</keyword>
<evidence type="ECO:0008006" key="4">
    <source>
        <dbReference type="Google" id="ProtNLM"/>
    </source>
</evidence>
<dbReference type="Gene3D" id="3.30.379.10">
    <property type="entry name" value="Chitobiase/beta-hexosaminidase domain 2-like"/>
    <property type="match status" value="1"/>
</dbReference>
<protein>
    <recommendedName>
        <fullName evidence="4">Alpha glucuronidase N-terminal domain-containing protein</fullName>
    </recommendedName>
</protein>
<dbReference type="Proteomes" id="UP001321344">
    <property type="component" value="Unassembled WGS sequence"/>
</dbReference>
<keyword evidence="1" id="KW-0378">Hydrolase</keyword>
<accession>A0ABT6BGJ5</accession>
<proteinExistence type="predicted"/>
<comment type="caution">
    <text evidence="2">The sequence shown here is derived from an EMBL/GenBank/DDBJ whole genome shotgun (WGS) entry which is preliminary data.</text>
</comment>
<dbReference type="SUPFAM" id="SSF55545">
    <property type="entry name" value="beta-N-acetylhexosaminidase-like domain"/>
    <property type="match status" value="1"/>
</dbReference>
<evidence type="ECO:0000256" key="1">
    <source>
        <dbReference type="ARBA" id="ARBA00022801"/>
    </source>
</evidence>
<organism evidence="2 3">
    <name type="scientific">Aquirufa aurantiipilula</name>
    <dbReference type="NCBI Taxonomy" id="2696561"/>
    <lineage>
        <taxon>Bacteria</taxon>
        <taxon>Pseudomonadati</taxon>
        <taxon>Bacteroidota</taxon>
        <taxon>Cytophagia</taxon>
        <taxon>Cytophagales</taxon>
        <taxon>Flectobacillaceae</taxon>
        <taxon>Aquirufa</taxon>
    </lineage>
</organism>
<evidence type="ECO:0000313" key="2">
    <source>
        <dbReference type="EMBL" id="MDF5689457.1"/>
    </source>
</evidence>
<reference evidence="2 3" key="1">
    <citation type="submission" date="2023-03" db="EMBL/GenBank/DDBJ databases">
        <title>Genome sequencing of Aquirufa.</title>
        <authorList>
            <person name="Pitt A."/>
            <person name="Hahn M.W."/>
        </authorList>
    </citation>
    <scope>NUCLEOTIDE SEQUENCE [LARGE SCALE GENOMIC DNA]</scope>
    <source>
        <strain evidence="2 3">WAEICH-18A</strain>
    </source>
</reference>
<dbReference type="InterPro" id="IPR029018">
    <property type="entry name" value="Hex-like_dom2"/>
</dbReference>
<dbReference type="RefSeq" id="WP_276343427.1">
    <property type="nucleotide sequence ID" value="NZ_JARJOW010000001.1"/>
</dbReference>
<dbReference type="EMBL" id="JARJOW010000001">
    <property type="protein sequence ID" value="MDF5689457.1"/>
    <property type="molecule type" value="Genomic_DNA"/>
</dbReference>
<evidence type="ECO:0000313" key="3">
    <source>
        <dbReference type="Proteomes" id="UP001321344"/>
    </source>
</evidence>
<gene>
    <name evidence="2" type="ORF">PQG43_01135</name>
</gene>
<sequence length="777" mass="89602">MKIIHFRILFFALILTLHHGLLAQMIDFSKASIIASSQIASPFREKMMTVLQEEIVLKTSLKLSNNPNEKSALFILAIHGSGNVSSYSLPTLSQDAQASIQKEGFRIIHQNIAGKDVLWLIGADQRGLLFAIGEFLRTADLSKQKILFDKKYEKSSAPMYAIRGHQIGYRNTANSWDAWDFNQFERYFRELAFFGTNAIENIPFQDGAASPHMKINREEMHIKMSQMCQAYDLDYWVWTPADVDLADPKKFQEELKAHVDFYKNCPRLDGVFFPGGDPGENHPKYVLPFLKAVAAELKKYHPKAGVWLSLQGFNDEEVNYFYDYLAQNKPDWFTGIVTGPSSPDLAATRFRLDKKYLHRHYPDLTHTVRCQYPTENWDQAFALTEGREVTNPQPAYYAKIHNRYAPFTDGFLSYSDGVHDDVNKVIWSQMAWNTEKEVRQVMVEYARYFFGNSVAEAAADGILALERNWVGAIEENGGIETTFAFWQNLEKSHPELKANWRWQQLVMRAYYDTFIKRRKLYEQGLEKEANAVLNQAAKLGAENAMTLALEKVNQADQKPAAPELRQKVVDYCEALFQTIGLQTSVSKYKASGAERGAILDFIDYPLNNRWWLQDEFEKIRKMPNENAKLERLQIIATWENPGKGSYYDNISDQLKGPRVKTRTEDATDVAWWDNGLSRRRLSTQLFQNFPQLEYADLDPQASYTIRISGQGDALLRVDGERVRPVMYNKGVEEFKEFQLNPKFISDGKISISFDEPEESHLNWRQHSKVFDIWLLKK</sequence>
<name>A0ABT6BGJ5_9BACT</name>